<dbReference type="InterPro" id="IPR008972">
    <property type="entry name" value="Cupredoxin"/>
</dbReference>
<dbReference type="GO" id="GO:0048013">
    <property type="term" value="P:ephrin receptor signaling pathway"/>
    <property type="evidence" value="ECO:0007669"/>
    <property type="project" value="TreeGrafter"/>
</dbReference>
<protein>
    <submittedName>
        <fullName evidence="10">Ephrin</fullName>
    </submittedName>
</protein>
<evidence type="ECO:0000259" key="9">
    <source>
        <dbReference type="PROSITE" id="PS51551"/>
    </source>
</evidence>
<evidence type="ECO:0000313" key="11">
    <source>
        <dbReference type="Proteomes" id="UP001331761"/>
    </source>
</evidence>
<dbReference type="AlphaFoldDB" id="A0AAN8F5I5"/>
<dbReference type="GO" id="GO:0005886">
    <property type="term" value="C:plasma membrane"/>
    <property type="evidence" value="ECO:0007669"/>
    <property type="project" value="TreeGrafter"/>
</dbReference>
<keyword evidence="8" id="KW-0812">Transmembrane</keyword>
<comment type="caution">
    <text evidence="6">Lacks conserved residue(s) required for the propagation of feature annotation.</text>
</comment>
<evidence type="ECO:0000256" key="5">
    <source>
        <dbReference type="ARBA" id="ARBA00023180"/>
    </source>
</evidence>
<feature type="region of interest" description="Disordered" evidence="7">
    <location>
        <begin position="187"/>
        <end position="217"/>
    </location>
</feature>
<name>A0AAN8F5I5_TRICO</name>
<proteinExistence type="inferred from homology"/>
<dbReference type="InterPro" id="IPR031328">
    <property type="entry name" value="Ephrin"/>
</dbReference>
<feature type="compositionally biased region" description="Polar residues" evidence="7">
    <location>
        <begin position="187"/>
        <end position="203"/>
    </location>
</feature>
<dbReference type="PROSITE" id="PS51551">
    <property type="entry name" value="EPHRIN_RBD_2"/>
    <property type="match status" value="1"/>
</dbReference>
<sequence length="356" mass="39267">MHFQISFYAVLSRFSRTAFQLCPDRFTAMYSLATLFLISLVLVGWTDAEVHTIYWNVSNIDFRFPDKSSNSITVSMDDTLRVVCPAAGSEKRYLKIHKVSALSYESCLLETQKTLIATCDGSEASQKPTIIGVRRFSPLPSSESILFEPGETYYWIATSNGEKEGINQAHYGMCAADNMRLVIHVRSQSDSSSTELRTTTARNTRQELHSHPSEVPVNPKFSAIAHSLASHPQRREPKVPDGVTPEQLQKVAALAQKGATGTFTFDSPAAHDRESDASSRAESIFWDTAPLLENVLSGASDNLLLGSNRIGDEEGAFVVHEDIARSYEYQSNAVGLPSVVSIIFTTLLVAAYRAIF</sequence>
<keyword evidence="11" id="KW-1185">Reference proteome</keyword>
<keyword evidence="3 8" id="KW-0472">Membrane</keyword>
<gene>
    <name evidence="10" type="ORF">GCK32_009603</name>
</gene>
<keyword evidence="4" id="KW-1015">Disulfide bond</keyword>
<keyword evidence="8" id="KW-1133">Transmembrane helix</keyword>
<dbReference type="SUPFAM" id="SSF49503">
    <property type="entry name" value="Cupredoxins"/>
    <property type="match status" value="1"/>
</dbReference>
<evidence type="ECO:0000256" key="4">
    <source>
        <dbReference type="ARBA" id="ARBA00023157"/>
    </source>
</evidence>
<evidence type="ECO:0000256" key="6">
    <source>
        <dbReference type="PROSITE-ProRule" id="PRU00884"/>
    </source>
</evidence>
<evidence type="ECO:0000256" key="8">
    <source>
        <dbReference type="SAM" id="Phobius"/>
    </source>
</evidence>
<dbReference type="GO" id="GO:0007411">
    <property type="term" value="P:axon guidance"/>
    <property type="evidence" value="ECO:0007669"/>
    <property type="project" value="TreeGrafter"/>
</dbReference>
<evidence type="ECO:0000313" key="10">
    <source>
        <dbReference type="EMBL" id="KAK5973541.1"/>
    </source>
</evidence>
<comment type="caution">
    <text evidence="10">The sequence shown here is derived from an EMBL/GenBank/DDBJ whole genome shotgun (WGS) entry which is preliminary data.</text>
</comment>
<reference evidence="10 11" key="1">
    <citation type="submission" date="2019-10" db="EMBL/GenBank/DDBJ databases">
        <title>Assembly and Annotation for the nematode Trichostrongylus colubriformis.</title>
        <authorList>
            <person name="Martin J."/>
        </authorList>
    </citation>
    <scope>NUCLEOTIDE SEQUENCE [LARGE SCALE GENOMIC DNA]</scope>
    <source>
        <strain evidence="10">G859</strain>
        <tissue evidence="10">Whole worm</tissue>
    </source>
</reference>
<dbReference type="Gene3D" id="2.60.40.420">
    <property type="entry name" value="Cupredoxins - blue copper proteins"/>
    <property type="match status" value="1"/>
</dbReference>
<dbReference type="PANTHER" id="PTHR11304:SF44">
    <property type="entry name" value="EPHRIN-4"/>
    <property type="match status" value="1"/>
</dbReference>
<comment type="similarity">
    <text evidence="6">Belongs to the ephrin family.</text>
</comment>
<dbReference type="GO" id="GO:0046875">
    <property type="term" value="F:ephrin receptor binding"/>
    <property type="evidence" value="ECO:0007669"/>
    <property type="project" value="TreeGrafter"/>
</dbReference>
<dbReference type="InterPro" id="IPR001799">
    <property type="entry name" value="Ephrin_RBD"/>
</dbReference>
<feature type="domain" description="Ephrin RBD" evidence="9">
    <location>
        <begin position="48"/>
        <end position="185"/>
    </location>
</feature>
<feature type="transmembrane region" description="Helical" evidence="8">
    <location>
        <begin position="334"/>
        <end position="355"/>
    </location>
</feature>
<keyword evidence="2" id="KW-0732">Signal</keyword>
<evidence type="ECO:0000256" key="3">
    <source>
        <dbReference type="ARBA" id="ARBA00023136"/>
    </source>
</evidence>
<comment type="subcellular location">
    <subcellularLocation>
        <location evidence="1">Membrane</location>
    </subcellularLocation>
</comment>
<dbReference type="PANTHER" id="PTHR11304">
    <property type="entry name" value="EPHRIN"/>
    <property type="match status" value="1"/>
</dbReference>
<evidence type="ECO:0000256" key="7">
    <source>
        <dbReference type="SAM" id="MobiDB-lite"/>
    </source>
</evidence>
<organism evidence="10 11">
    <name type="scientific">Trichostrongylus colubriformis</name>
    <name type="common">Black scour worm</name>
    <dbReference type="NCBI Taxonomy" id="6319"/>
    <lineage>
        <taxon>Eukaryota</taxon>
        <taxon>Metazoa</taxon>
        <taxon>Ecdysozoa</taxon>
        <taxon>Nematoda</taxon>
        <taxon>Chromadorea</taxon>
        <taxon>Rhabditida</taxon>
        <taxon>Rhabditina</taxon>
        <taxon>Rhabditomorpha</taxon>
        <taxon>Strongyloidea</taxon>
        <taxon>Trichostrongylidae</taxon>
        <taxon>Trichostrongylus</taxon>
    </lineage>
</organism>
<evidence type="ECO:0000256" key="2">
    <source>
        <dbReference type="ARBA" id="ARBA00022729"/>
    </source>
</evidence>
<dbReference type="EMBL" id="WIXE01015360">
    <property type="protein sequence ID" value="KAK5973541.1"/>
    <property type="molecule type" value="Genomic_DNA"/>
</dbReference>
<evidence type="ECO:0000256" key="1">
    <source>
        <dbReference type="ARBA" id="ARBA00004370"/>
    </source>
</evidence>
<dbReference type="Proteomes" id="UP001331761">
    <property type="component" value="Unassembled WGS sequence"/>
</dbReference>
<accession>A0AAN8F5I5</accession>
<dbReference type="Pfam" id="PF00812">
    <property type="entry name" value="Ephrin"/>
    <property type="match status" value="1"/>
</dbReference>
<keyword evidence="5" id="KW-0325">Glycoprotein</keyword>